<feature type="transmembrane region" description="Helical" evidence="11">
    <location>
        <begin position="169"/>
        <end position="193"/>
    </location>
</feature>
<gene>
    <name evidence="12" type="ORF">Z043_115926</name>
</gene>
<dbReference type="PRINTS" id="PR01077">
    <property type="entry name" value="CLAUDIN"/>
</dbReference>
<keyword evidence="7" id="KW-0965">Cell junction</keyword>
<evidence type="ECO:0000256" key="7">
    <source>
        <dbReference type="ARBA" id="ARBA00022949"/>
    </source>
</evidence>
<name>A0A0P7WPM6_SCLFO</name>
<proteinExistence type="inferred from homology"/>
<evidence type="ECO:0000256" key="2">
    <source>
        <dbReference type="ARBA" id="ARBA00004651"/>
    </source>
</evidence>
<sequence length="256" mass="27488">MQFIGFWAGALGWTLMAVTMGLVQWRVWYVADMATITSGVAWVGIWRACFLSRTLVTSEFDVLFCQAIRISDTSTPVEISLAQVLVPVALVVGIGGNASAVYALRRVYFGLHRHKPLRVAFSMAGSLYLVAGMCSLLPLAWNMSSVVANRTIDFPSDFHLPPAPLRQEVGAGIVVGIVASLMVIIGGMIFLTYRIPSTPPEMGCSSSLPLDCSVPGVNTPPNGTASPQSGASQGDRHITNSRHTSDNPAFESWESI</sequence>
<evidence type="ECO:0000256" key="9">
    <source>
        <dbReference type="ARBA" id="ARBA00023136"/>
    </source>
</evidence>
<comment type="caution">
    <text evidence="12">The sequence shown here is derived from an EMBL/GenBank/DDBJ whole genome shotgun (WGS) entry which is preliminary data.</text>
</comment>
<feature type="transmembrane region" description="Helical" evidence="11">
    <location>
        <begin position="84"/>
        <end position="104"/>
    </location>
</feature>
<evidence type="ECO:0000256" key="1">
    <source>
        <dbReference type="ARBA" id="ARBA00004435"/>
    </source>
</evidence>
<protein>
    <submittedName>
        <fullName evidence="12">Claudin-19-like</fullName>
    </submittedName>
</protein>
<dbReference type="Pfam" id="PF13903">
    <property type="entry name" value="Claudin_2"/>
    <property type="match status" value="1"/>
</dbReference>
<keyword evidence="9 11" id="KW-0472">Membrane</keyword>
<evidence type="ECO:0000256" key="4">
    <source>
        <dbReference type="ARBA" id="ARBA00022427"/>
    </source>
</evidence>
<keyword evidence="8 11" id="KW-1133">Transmembrane helix</keyword>
<reference evidence="12 13" key="1">
    <citation type="submission" date="2015-08" db="EMBL/GenBank/DDBJ databases">
        <title>The genome of the Asian arowana (Scleropages formosus).</title>
        <authorList>
            <person name="Tan M.H."/>
            <person name="Gan H.M."/>
            <person name="Croft L.J."/>
            <person name="Austin C.M."/>
        </authorList>
    </citation>
    <scope>NUCLEOTIDE SEQUENCE [LARGE SCALE GENOMIC DNA]</scope>
    <source>
        <strain evidence="12">Aro1</strain>
    </source>
</reference>
<dbReference type="Gene3D" id="1.20.140.150">
    <property type="match status" value="1"/>
</dbReference>
<dbReference type="AlphaFoldDB" id="A0A0P7WPM6"/>
<dbReference type="GO" id="GO:0005923">
    <property type="term" value="C:bicellular tight junction"/>
    <property type="evidence" value="ECO:0007669"/>
    <property type="project" value="UniProtKB-SubCell"/>
</dbReference>
<keyword evidence="5" id="KW-1003">Cell membrane</keyword>
<dbReference type="Proteomes" id="UP000034805">
    <property type="component" value="Unassembled WGS sequence"/>
</dbReference>
<comment type="similarity">
    <text evidence="3">Belongs to the claudin family.</text>
</comment>
<evidence type="ECO:0000313" key="13">
    <source>
        <dbReference type="Proteomes" id="UP000034805"/>
    </source>
</evidence>
<organism evidence="12 13">
    <name type="scientific">Scleropages formosus</name>
    <name type="common">Asian bonytongue</name>
    <name type="synonym">Osteoglossum formosum</name>
    <dbReference type="NCBI Taxonomy" id="113540"/>
    <lineage>
        <taxon>Eukaryota</taxon>
        <taxon>Metazoa</taxon>
        <taxon>Chordata</taxon>
        <taxon>Craniata</taxon>
        <taxon>Vertebrata</taxon>
        <taxon>Euteleostomi</taxon>
        <taxon>Actinopterygii</taxon>
        <taxon>Neopterygii</taxon>
        <taxon>Teleostei</taxon>
        <taxon>Osteoglossocephala</taxon>
        <taxon>Osteoglossomorpha</taxon>
        <taxon>Osteoglossiformes</taxon>
        <taxon>Osteoglossidae</taxon>
        <taxon>Scleropages</taxon>
    </lineage>
</organism>
<feature type="compositionally biased region" description="Polar residues" evidence="10">
    <location>
        <begin position="219"/>
        <end position="232"/>
    </location>
</feature>
<dbReference type="GO" id="GO:0005198">
    <property type="term" value="F:structural molecule activity"/>
    <property type="evidence" value="ECO:0007669"/>
    <property type="project" value="InterPro"/>
</dbReference>
<dbReference type="GO" id="GO:0005886">
    <property type="term" value="C:plasma membrane"/>
    <property type="evidence" value="ECO:0007669"/>
    <property type="project" value="UniProtKB-SubCell"/>
</dbReference>
<evidence type="ECO:0000256" key="10">
    <source>
        <dbReference type="SAM" id="MobiDB-lite"/>
    </source>
</evidence>
<comment type="subcellular location">
    <subcellularLocation>
        <location evidence="1">Cell junction</location>
        <location evidence="1">Tight junction</location>
    </subcellularLocation>
    <subcellularLocation>
        <location evidence="2">Cell membrane</location>
        <topology evidence="2">Multi-pass membrane protein</topology>
    </subcellularLocation>
</comment>
<evidence type="ECO:0000256" key="11">
    <source>
        <dbReference type="SAM" id="Phobius"/>
    </source>
</evidence>
<evidence type="ECO:0000256" key="5">
    <source>
        <dbReference type="ARBA" id="ARBA00022475"/>
    </source>
</evidence>
<feature type="transmembrane region" description="Helical" evidence="11">
    <location>
        <begin position="116"/>
        <end position="141"/>
    </location>
</feature>
<evidence type="ECO:0000256" key="3">
    <source>
        <dbReference type="ARBA" id="ARBA00008295"/>
    </source>
</evidence>
<dbReference type="InterPro" id="IPR006187">
    <property type="entry name" value="Claudin"/>
</dbReference>
<keyword evidence="4" id="KW-0796">Tight junction</keyword>
<dbReference type="EMBL" id="JARO02006164">
    <property type="protein sequence ID" value="KPP65644.1"/>
    <property type="molecule type" value="Genomic_DNA"/>
</dbReference>
<keyword evidence="6 11" id="KW-0812">Transmembrane</keyword>
<evidence type="ECO:0000256" key="6">
    <source>
        <dbReference type="ARBA" id="ARBA00022692"/>
    </source>
</evidence>
<feature type="region of interest" description="Disordered" evidence="10">
    <location>
        <begin position="215"/>
        <end position="256"/>
    </location>
</feature>
<evidence type="ECO:0000256" key="8">
    <source>
        <dbReference type="ARBA" id="ARBA00022989"/>
    </source>
</evidence>
<dbReference type="PANTHER" id="PTHR12002">
    <property type="entry name" value="CLAUDIN"/>
    <property type="match status" value="1"/>
</dbReference>
<accession>A0A0P7WPM6</accession>
<dbReference type="InterPro" id="IPR004031">
    <property type="entry name" value="PMP22/EMP/MP20/Claudin"/>
</dbReference>
<evidence type="ECO:0000313" key="12">
    <source>
        <dbReference type="EMBL" id="KPP65644.1"/>
    </source>
</evidence>
<feature type="transmembrane region" description="Helical" evidence="11">
    <location>
        <begin position="6"/>
        <end position="23"/>
    </location>
</feature>
<dbReference type="STRING" id="113540.ENSSFOP00015005284"/>